<protein>
    <submittedName>
        <fullName evidence="2">Uncharacterized protein</fullName>
    </submittedName>
</protein>
<evidence type="ECO:0000313" key="2">
    <source>
        <dbReference type="EMBL" id="CAK9035318.1"/>
    </source>
</evidence>
<organism evidence="2 3">
    <name type="scientific">Durusdinium trenchii</name>
    <dbReference type="NCBI Taxonomy" id="1381693"/>
    <lineage>
        <taxon>Eukaryota</taxon>
        <taxon>Sar</taxon>
        <taxon>Alveolata</taxon>
        <taxon>Dinophyceae</taxon>
        <taxon>Suessiales</taxon>
        <taxon>Symbiodiniaceae</taxon>
        <taxon>Durusdinium</taxon>
    </lineage>
</organism>
<dbReference type="EMBL" id="CAXAMM010015014">
    <property type="protein sequence ID" value="CAK9035318.1"/>
    <property type="molecule type" value="Genomic_DNA"/>
</dbReference>
<reference evidence="2 3" key="1">
    <citation type="submission" date="2024-02" db="EMBL/GenBank/DDBJ databases">
        <authorList>
            <person name="Chen Y."/>
            <person name="Shah S."/>
            <person name="Dougan E. K."/>
            <person name="Thang M."/>
            <person name="Chan C."/>
        </authorList>
    </citation>
    <scope>NUCLEOTIDE SEQUENCE [LARGE SCALE GENOMIC DNA]</scope>
</reference>
<dbReference type="Proteomes" id="UP001642464">
    <property type="component" value="Unassembled WGS sequence"/>
</dbReference>
<proteinExistence type="predicted"/>
<feature type="compositionally biased region" description="Polar residues" evidence="1">
    <location>
        <begin position="65"/>
        <end position="78"/>
    </location>
</feature>
<accession>A0ABP0L8N1</accession>
<name>A0ABP0L8N1_9DINO</name>
<comment type="caution">
    <text evidence="2">The sequence shown here is derived from an EMBL/GenBank/DDBJ whole genome shotgun (WGS) entry which is preliminary data.</text>
</comment>
<gene>
    <name evidence="2" type="ORF">SCF082_LOCUS21237</name>
</gene>
<evidence type="ECO:0000313" key="3">
    <source>
        <dbReference type="Proteomes" id="UP001642464"/>
    </source>
</evidence>
<feature type="non-terminal residue" evidence="2">
    <location>
        <position position="1"/>
    </location>
</feature>
<feature type="region of interest" description="Disordered" evidence="1">
    <location>
        <begin position="65"/>
        <end position="99"/>
    </location>
</feature>
<evidence type="ECO:0000256" key="1">
    <source>
        <dbReference type="SAM" id="MobiDB-lite"/>
    </source>
</evidence>
<sequence>AGLATPDQDCRFERRWGHLDLFAFRLRCWNAVEDCSGALRRETPACRGPRPSFPMRFWVSSNGHTAGVTRSNSCSTSPVKVATKVPPWHPTARPSQPVDKAAAGIGRCGF</sequence>
<keyword evidence="3" id="KW-1185">Reference proteome</keyword>